<dbReference type="Gene3D" id="3.20.20.150">
    <property type="entry name" value="Divalent-metal-dependent TIM barrel enzymes"/>
    <property type="match status" value="1"/>
</dbReference>
<reference evidence="2 3" key="1">
    <citation type="submission" date="2021-01" db="EMBL/GenBank/DDBJ databases">
        <title>Streptomyces acididurans sp. nov., isolated from a peat swamp forest soil.</title>
        <authorList>
            <person name="Chantavorakit T."/>
            <person name="Duangmal K."/>
        </authorList>
    </citation>
    <scope>NUCLEOTIDE SEQUENCE [LARGE SCALE GENOMIC DNA]</scope>
    <source>
        <strain evidence="2 3">KK5PA1</strain>
    </source>
</reference>
<sequence length="389" mass="41546">MRFRHPDGSLVHLAYCTNVHPGETLQEVTAQLAAYCEPVRHRLGVEQLGIGLWLSRPAAAALDRDRRALDALRRELGRRGLEVVTLNGFPYQGFGQAEVKYRVYRPDWSEPERLEYTLALARILAALLPEDAGQGTISTLPLAWRTAHGPEAAACARTALATLAGRLDDLAGETGRQIRVALEPEPGCAVETTADAIAALRGLAPDRIGVCVDTCHLATSFEEPRPALDALTGAGIGVVKAQLSAALHAGDPADPAVREALAAFDEPRFLHQTRARTRAGLLGTDDLGPALDTPALPRSTPWRSHFHVPLHAAPAAPLTSTLPVLKEALAAMVAGPAPLTRHLEVETYTWQALPPSLRPDGRSGLADGIAAELALVRDLLTGHGLKEET</sequence>
<name>A0ABS2TW20_9ACTN</name>
<dbReference type="Pfam" id="PF01261">
    <property type="entry name" value="AP_endonuc_2"/>
    <property type="match status" value="1"/>
</dbReference>
<dbReference type="PROSITE" id="PS00730">
    <property type="entry name" value="AP_NUCLEASE_F2_2"/>
    <property type="match status" value="1"/>
</dbReference>
<feature type="domain" description="Xylose isomerase-like TIM barrel" evidence="1">
    <location>
        <begin position="53"/>
        <end position="234"/>
    </location>
</feature>
<dbReference type="InterPro" id="IPR018246">
    <property type="entry name" value="AP_endonuc_F2_Zn_BS"/>
</dbReference>
<dbReference type="SUPFAM" id="SSF51658">
    <property type="entry name" value="Xylose isomerase-like"/>
    <property type="match status" value="1"/>
</dbReference>
<dbReference type="NCBIfam" id="NF035939">
    <property type="entry name" value="TIM_EboE"/>
    <property type="match status" value="1"/>
</dbReference>
<evidence type="ECO:0000313" key="2">
    <source>
        <dbReference type="EMBL" id="MBM9506480.1"/>
    </source>
</evidence>
<evidence type="ECO:0000313" key="3">
    <source>
        <dbReference type="Proteomes" id="UP000749040"/>
    </source>
</evidence>
<keyword evidence="3" id="KW-1185">Reference proteome</keyword>
<dbReference type="EMBL" id="JADKYB010000009">
    <property type="protein sequence ID" value="MBM9506480.1"/>
    <property type="molecule type" value="Genomic_DNA"/>
</dbReference>
<organism evidence="2 3">
    <name type="scientific">Actinacidiphila acididurans</name>
    <dbReference type="NCBI Taxonomy" id="2784346"/>
    <lineage>
        <taxon>Bacteria</taxon>
        <taxon>Bacillati</taxon>
        <taxon>Actinomycetota</taxon>
        <taxon>Actinomycetes</taxon>
        <taxon>Kitasatosporales</taxon>
        <taxon>Streptomycetaceae</taxon>
        <taxon>Actinacidiphila</taxon>
    </lineage>
</organism>
<dbReference type="InterPro" id="IPR013022">
    <property type="entry name" value="Xyl_isomerase-like_TIM-brl"/>
</dbReference>
<dbReference type="Proteomes" id="UP000749040">
    <property type="component" value="Unassembled WGS sequence"/>
</dbReference>
<proteinExistence type="predicted"/>
<evidence type="ECO:0000259" key="1">
    <source>
        <dbReference type="Pfam" id="PF01261"/>
    </source>
</evidence>
<dbReference type="RefSeq" id="WP_205358352.1">
    <property type="nucleotide sequence ID" value="NZ_JADKYB010000009.1"/>
</dbReference>
<gene>
    <name evidence="2" type="primary">eboE</name>
    <name evidence="2" type="ORF">ITX44_18355</name>
</gene>
<protein>
    <submittedName>
        <fullName evidence="2">Metabolite traffic protein EboE</fullName>
    </submittedName>
</protein>
<dbReference type="InterPro" id="IPR036237">
    <property type="entry name" value="Xyl_isomerase-like_sf"/>
</dbReference>
<comment type="caution">
    <text evidence="2">The sequence shown here is derived from an EMBL/GenBank/DDBJ whole genome shotgun (WGS) entry which is preliminary data.</text>
</comment>
<accession>A0ABS2TW20</accession>